<accession>A0A8E6BAD4</accession>
<dbReference type="Proteomes" id="UP000676194">
    <property type="component" value="Chromosome"/>
</dbReference>
<evidence type="ECO:0000313" key="2">
    <source>
        <dbReference type="EMBL" id="QVL34194.1"/>
    </source>
</evidence>
<sequence>MLMRLVIAFGILVSITGVAVTAPPPTKAKEDPAVPATKEKIVEKLIGKWEVLKADNPAMNGATLHFEKGGKYIYEVEGVKAEGTFEIEDGKLITRIGSASDTDNFKKLNNEELEIINLDKQYTLLKRKKD</sequence>
<feature type="signal peptide" evidence="1">
    <location>
        <begin position="1"/>
        <end position="19"/>
    </location>
</feature>
<name>A0A8E6BAD4_9BACT</name>
<reference evidence="2" key="1">
    <citation type="submission" date="2021-05" db="EMBL/GenBank/DDBJ databases">
        <title>Complete genome sequence of the cellulolytic planctomycete Telmatocola sphagniphila SP2T and characterization of the first cellulase from planctomycetes.</title>
        <authorList>
            <person name="Rakitin A.L."/>
            <person name="Beletsky A.V."/>
            <person name="Naumoff D.G."/>
            <person name="Kulichevskaya I.S."/>
            <person name="Mardanov A.V."/>
            <person name="Ravin N.V."/>
            <person name="Dedysh S.N."/>
        </authorList>
    </citation>
    <scope>NUCLEOTIDE SEQUENCE</scope>
    <source>
        <strain evidence="2">SP2T</strain>
    </source>
</reference>
<evidence type="ECO:0000256" key="1">
    <source>
        <dbReference type="SAM" id="SignalP"/>
    </source>
</evidence>
<dbReference type="EMBL" id="CP074694">
    <property type="protein sequence ID" value="QVL34194.1"/>
    <property type="molecule type" value="Genomic_DNA"/>
</dbReference>
<organism evidence="2 3">
    <name type="scientific">Telmatocola sphagniphila</name>
    <dbReference type="NCBI Taxonomy" id="1123043"/>
    <lineage>
        <taxon>Bacteria</taxon>
        <taxon>Pseudomonadati</taxon>
        <taxon>Planctomycetota</taxon>
        <taxon>Planctomycetia</taxon>
        <taxon>Gemmatales</taxon>
        <taxon>Gemmataceae</taxon>
    </lineage>
</organism>
<protein>
    <submittedName>
        <fullName evidence="2">Uncharacterized protein</fullName>
    </submittedName>
</protein>
<keyword evidence="3" id="KW-1185">Reference proteome</keyword>
<feature type="chain" id="PRO_5034920102" evidence="1">
    <location>
        <begin position="20"/>
        <end position="130"/>
    </location>
</feature>
<dbReference type="RefSeq" id="WP_213499166.1">
    <property type="nucleotide sequence ID" value="NZ_CP074694.1"/>
</dbReference>
<dbReference type="KEGG" id="tsph:KIH39_09890"/>
<dbReference type="AlphaFoldDB" id="A0A8E6BAD4"/>
<proteinExistence type="predicted"/>
<evidence type="ECO:0000313" key="3">
    <source>
        <dbReference type="Proteomes" id="UP000676194"/>
    </source>
</evidence>
<keyword evidence="1" id="KW-0732">Signal</keyword>
<gene>
    <name evidence="2" type="ORF">KIH39_09890</name>
</gene>